<dbReference type="EMBL" id="HBFC01004741">
    <property type="protein sequence ID" value="CAD8699904.1"/>
    <property type="molecule type" value="Transcribed_RNA"/>
</dbReference>
<keyword evidence="1" id="KW-1133">Transmembrane helix</keyword>
<feature type="transmembrane region" description="Helical" evidence="1">
    <location>
        <begin position="56"/>
        <end position="77"/>
    </location>
</feature>
<accession>A0A7S0S8U8</accession>
<evidence type="ECO:0000313" key="2">
    <source>
        <dbReference type="EMBL" id="CAD8699904.1"/>
    </source>
</evidence>
<name>A0A7S0S8U8_9CHLO</name>
<reference evidence="2" key="1">
    <citation type="submission" date="2021-01" db="EMBL/GenBank/DDBJ databases">
        <authorList>
            <person name="Corre E."/>
            <person name="Pelletier E."/>
            <person name="Niang G."/>
            <person name="Scheremetjew M."/>
            <person name="Finn R."/>
            <person name="Kale V."/>
            <person name="Holt S."/>
            <person name="Cochrane G."/>
            <person name="Meng A."/>
            <person name="Brown T."/>
            <person name="Cohen L."/>
        </authorList>
    </citation>
    <scope>NUCLEOTIDE SEQUENCE</scope>
    <source>
        <strain evidence="2">SL-175</strain>
    </source>
</reference>
<evidence type="ECO:0000256" key="1">
    <source>
        <dbReference type="SAM" id="Phobius"/>
    </source>
</evidence>
<sequence>MAWRERFHDSYWRQVVGVLSSDPEVWKAAADTAFEMRGKIVAEINRHRRRETARNVVVGFLCCLLIAGVGVAGYKLFLENGGMETNSVISISVRPTTESVLGLGATAITAVRTAQATARSLWDTCCSRSAMVLSSRYQDVLAAVKAASAGRAATTAVKAEGYVVPKDLSQCSTDELKAQLDRLKARRE</sequence>
<gene>
    <name evidence="2" type="ORF">MANT1106_LOCUS2586</name>
</gene>
<dbReference type="AlphaFoldDB" id="A0A7S0S8U8"/>
<keyword evidence="1" id="KW-0472">Membrane</keyword>
<protein>
    <submittedName>
        <fullName evidence="2">Uncharacterized protein</fullName>
    </submittedName>
</protein>
<keyword evidence="1" id="KW-0812">Transmembrane</keyword>
<organism evidence="2">
    <name type="scientific">Mantoniella antarctica</name>
    <dbReference type="NCBI Taxonomy" id="81844"/>
    <lineage>
        <taxon>Eukaryota</taxon>
        <taxon>Viridiplantae</taxon>
        <taxon>Chlorophyta</taxon>
        <taxon>Mamiellophyceae</taxon>
        <taxon>Mamiellales</taxon>
        <taxon>Mamiellaceae</taxon>
        <taxon>Mantoniella</taxon>
    </lineage>
</organism>
<proteinExistence type="predicted"/>